<organism evidence="10 11">
    <name type="scientific">Agromyces flavus</name>
    <dbReference type="NCBI Taxonomy" id="589382"/>
    <lineage>
        <taxon>Bacteria</taxon>
        <taxon>Bacillati</taxon>
        <taxon>Actinomycetota</taxon>
        <taxon>Actinomycetes</taxon>
        <taxon>Micrococcales</taxon>
        <taxon>Microbacteriaceae</taxon>
        <taxon>Agromyces</taxon>
    </lineage>
</organism>
<dbReference type="AlphaFoldDB" id="A0A1H2A0M4"/>
<comment type="subcellular location">
    <subcellularLocation>
        <location evidence="1 7">Cell membrane</location>
        <topology evidence="1 7">Multi-pass membrane protein</topology>
    </subcellularLocation>
</comment>
<keyword evidence="2 7" id="KW-0813">Transport</keyword>
<evidence type="ECO:0000256" key="4">
    <source>
        <dbReference type="ARBA" id="ARBA00022692"/>
    </source>
</evidence>
<feature type="domain" description="ABC transmembrane type-1" evidence="8">
    <location>
        <begin position="74"/>
        <end position="264"/>
    </location>
</feature>
<keyword evidence="3" id="KW-1003">Cell membrane</keyword>
<feature type="transmembrane region" description="Helical" evidence="7">
    <location>
        <begin position="186"/>
        <end position="211"/>
    </location>
</feature>
<dbReference type="GO" id="GO:0005886">
    <property type="term" value="C:plasma membrane"/>
    <property type="evidence" value="ECO:0007669"/>
    <property type="project" value="UniProtKB-SubCell"/>
</dbReference>
<evidence type="ECO:0000313" key="10">
    <source>
        <dbReference type="EMBL" id="SDT39473.1"/>
    </source>
</evidence>
<feature type="transmembrane region" description="Helical" evidence="7">
    <location>
        <begin position="109"/>
        <end position="130"/>
    </location>
</feature>
<evidence type="ECO:0000313" key="11">
    <source>
        <dbReference type="Proteomes" id="UP000199482"/>
    </source>
</evidence>
<evidence type="ECO:0000256" key="7">
    <source>
        <dbReference type="RuleBase" id="RU363032"/>
    </source>
</evidence>
<feature type="transmembrane region" description="Helical" evidence="7">
    <location>
        <begin position="142"/>
        <end position="165"/>
    </location>
</feature>
<sequence>MNPLETRGRVSRVILWALLAFAIVLYGFPFAYLLLTSFKTPLDAIAVPPTVMPEVWTLENYVSALSRQGVPAALVNSVITAVISTVLSLVLAVPAAYAITRFRTPSGRVFIVAALVTRMVPTIAVGAPLVEVMRNLGLTDTSFGLALAHTTISLPLSIWLMASFFEAVPDELDEAAKVDGCSRLQALWRVVIPVVTGGLAVTAIFAFLASWNEFLFALLLTSVRAQTTPIVIANFQTQFGLDWGGMTALAAVYSVPVILLTLLLQRHIVAGLTLGAVKG</sequence>
<dbReference type="RefSeq" id="WP_092675164.1">
    <property type="nucleotide sequence ID" value="NZ_BMDN01000002.1"/>
</dbReference>
<dbReference type="Gene3D" id="1.10.3720.10">
    <property type="entry name" value="MetI-like"/>
    <property type="match status" value="1"/>
</dbReference>
<dbReference type="Proteomes" id="UP000893823">
    <property type="component" value="Unassembled WGS sequence"/>
</dbReference>
<evidence type="ECO:0000256" key="1">
    <source>
        <dbReference type="ARBA" id="ARBA00004651"/>
    </source>
</evidence>
<evidence type="ECO:0000313" key="9">
    <source>
        <dbReference type="EMBL" id="MCP2367370.1"/>
    </source>
</evidence>
<dbReference type="SUPFAM" id="SSF161098">
    <property type="entry name" value="MetI-like"/>
    <property type="match status" value="1"/>
</dbReference>
<reference evidence="9" key="3">
    <citation type="submission" date="2022-06" db="EMBL/GenBank/DDBJ databases">
        <title>Genomic Encyclopedia of Type Strains, Phase III (KMG-III): the genomes of soil and plant-associated and newly described type strains.</title>
        <authorList>
            <person name="Whitman W."/>
        </authorList>
    </citation>
    <scope>NUCLEOTIDE SEQUENCE</scope>
    <source>
        <strain evidence="9">CPCC 202695</strain>
    </source>
</reference>
<keyword evidence="6 7" id="KW-0472">Membrane</keyword>
<reference evidence="10" key="1">
    <citation type="submission" date="2016-10" db="EMBL/GenBank/DDBJ databases">
        <authorList>
            <person name="de Groot N.N."/>
        </authorList>
    </citation>
    <scope>NUCLEOTIDE SEQUENCE [LARGE SCALE GENOMIC DNA]</scope>
    <source>
        <strain evidence="10">CPCC 202695</strain>
    </source>
</reference>
<dbReference type="GO" id="GO:0055085">
    <property type="term" value="P:transmembrane transport"/>
    <property type="evidence" value="ECO:0007669"/>
    <property type="project" value="InterPro"/>
</dbReference>
<dbReference type="PANTHER" id="PTHR32243">
    <property type="entry name" value="MALTOSE TRANSPORT SYSTEM PERMEASE-RELATED"/>
    <property type="match status" value="1"/>
</dbReference>
<keyword evidence="4 7" id="KW-0812">Transmembrane</keyword>
<evidence type="ECO:0000256" key="2">
    <source>
        <dbReference type="ARBA" id="ARBA00022448"/>
    </source>
</evidence>
<dbReference type="Pfam" id="PF00528">
    <property type="entry name" value="BPD_transp_1"/>
    <property type="match status" value="1"/>
</dbReference>
<keyword evidence="12" id="KW-1185">Reference proteome</keyword>
<proteinExistence type="inferred from homology"/>
<evidence type="ECO:0000313" key="12">
    <source>
        <dbReference type="Proteomes" id="UP000893823"/>
    </source>
</evidence>
<dbReference type="EMBL" id="SODL02000002">
    <property type="protein sequence ID" value="MCP2367370.1"/>
    <property type="molecule type" value="Genomic_DNA"/>
</dbReference>
<keyword evidence="9" id="KW-0762">Sugar transport</keyword>
<dbReference type="OrthoDB" id="9794684at2"/>
<accession>A0A1H2A0M4</accession>
<evidence type="ECO:0000256" key="3">
    <source>
        <dbReference type="ARBA" id="ARBA00022475"/>
    </source>
</evidence>
<keyword evidence="5 7" id="KW-1133">Transmembrane helix</keyword>
<gene>
    <name evidence="9" type="ORF">BCL57_001524</name>
    <name evidence="10" type="ORF">SAMN04489721_3448</name>
</gene>
<protein>
    <submittedName>
        <fullName evidence="10">Carbohydrate ABC transporter membrane protein 2, CUT1 family</fullName>
    </submittedName>
    <submittedName>
        <fullName evidence="9">Multiple sugar transport system permease protein</fullName>
    </submittedName>
</protein>
<dbReference type="Proteomes" id="UP000199482">
    <property type="component" value="Chromosome I"/>
</dbReference>
<dbReference type="PROSITE" id="PS50928">
    <property type="entry name" value="ABC_TM1"/>
    <property type="match status" value="1"/>
</dbReference>
<evidence type="ECO:0000259" key="8">
    <source>
        <dbReference type="PROSITE" id="PS50928"/>
    </source>
</evidence>
<name>A0A1H2A0M4_9MICO</name>
<dbReference type="PANTHER" id="PTHR32243:SF18">
    <property type="entry name" value="INNER MEMBRANE ABC TRANSPORTER PERMEASE PROTEIN YCJP"/>
    <property type="match status" value="1"/>
</dbReference>
<dbReference type="InterPro" id="IPR035906">
    <property type="entry name" value="MetI-like_sf"/>
</dbReference>
<dbReference type="InterPro" id="IPR000515">
    <property type="entry name" value="MetI-like"/>
</dbReference>
<dbReference type="CDD" id="cd06261">
    <property type="entry name" value="TM_PBP2"/>
    <property type="match status" value="1"/>
</dbReference>
<evidence type="ECO:0000256" key="5">
    <source>
        <dbReference type="ARBA" id="ARBA00022989"/>
    </source>
</evidence>
<feature type="transmembrane region" description="Helical" evidence="7">
    <location>
        <begin position="243"/>
        <end position="264"/>
    </location>
</feature>
<feature type="transmembrane region" description="Helical" evidence="7">
    <location>
        <begin position="73"/>
        <end position="97"/>
    </location>
</feature>
<comment type="similarity">
    <text evidence="7">Belongs to the binding-protein-dependent transport system permease family.</text>
</comment>
<dbReference type="InterPro" id="IPR050901">
    <property type="entry name" value="BP-dep_ABC_trans_perm"/>
</dbReference>
<dbReference type="EMBL" id="LT629755">
    <property type="protein sequence ID" value="SDT39473.1"/>
    <property type="molecule type" value="Genomic_DNA"/>
</dbReference>
<evidence type="ECO:0000256" key="6">
    <source>
        <dbReference type="ARBA" id="ARBA00023136"/>
    </source>
</evidence>
<feature type="transmembrane region" description="Helical" evidence="7">
    <location>
        <begin position="12"/>
        <end position="35"/>
    </location>
</feature>
<dbReference type="STRING" id="589382.SAMN04489721_3448"/>
<reference evidence="11" key="2">
    <citation type="submission" date="2016-10" db="EMBL/GenBank/DDBJ databases">
        <authorList>
            <person name="Varghese N."/>
            <person name="Submissions S."/>
        </authorList>
    </citation>
    <scope>NUCLEOTIDE SEQUENCE [LARGE SCALE GENOMIC DNA]</scope>
    <source>
        <strain evidence="11">CPCC 202695</strain>
    </source>
</reference>